<keyword evidence="3" id="KW-1185">Reference proteome</keyword>
<gene>
    <name evidence="2" type="ORF">GCM10011588_68710</name>
</gene>
<comment type="caution">
    <text evidence="2">The sequence shown here is derived from an EMBL/GenBank/DDBJ whole genome shotgun (WGS) entry which is preliminary data.</text>
</comment>
<dbReference type="RefSeq" id="WP_063000653.1">
    <property type="nucleotide sequence ID" value="NZ_BMMH01000035.1"/>
</dbReference>
<proteinExistence type="predicted"/>
<dbReference type="AlphaFoldDB" id="A0A917RZ33"/>
<dbReference type="InterPro" id="IPR032584">
    <property type="entry name" value="DUF4913"/>
</dbReference>
<feature type="region of interest" description="Disordered" evidence="1">
    <location>
        <begin position="69"/>
        <end position="104"/>
    </location>
</feature>
<reference evidence="2" key="1">
    <citation type="journal article" date="2014" name="Int. J. Syst. Evol. Microbiol.">
        <title>Complete genome sequence of Corynebacterium casei LMG S-19264T (=DSM 44701T), isolated from a smear-ripened cheese.</title>
        <authorList>
            <consortium name="US DOE Joint Genome Institute (JGI-PGF)"/>
            <person name="Walter F."/>
            <person name="Albersmeier A."/>
            <person name="Kalinowski J."/>
            <person name="Ruckert C."/>
        </authorList>
    </citation>
    <scope>NUCLEOTIDE SEQUENCE</scope>
    <source>
        <strain evidence="2">CGMCC 4.3508</strain>
    </source>
</reference>
<sequence length="250" mass="27184">MTTTENTTNGATPETGTPVISAAEVTDALADAVRKAVGTKIAAQARDIAAGVVERMLTPEVVEGMREAAEREVATTLDHNTSEAPTGPAGGPAGGEADEEEPERELEYETVAAFVDGYIAQLYRRETTAMGTERQRRWCPHWWLHGEAMARFEAMWLAFEHLRHGDGEEMSTLWLNHIDPHMAILLSPDGPFKYCTNEKGHSNRLVALPTVTAVASTAPNGNYEQAAAASTLWRPEGTPSRAKTVMAWPE</sequence>
<protein>
    <recommendedName>
        <fullName evidence="4">DUF4913 domain-containing protein</fullName>
    </recommendedName>
</protein>
<accession>A0A917RZ33</accession>
<dbReference type="Proteomes" id="UP000638263">
    <property type="component" value="Unassembled WGS sequence"/>
</dbReference>
<evidence type="ECO:0000256" key="1">
    <source>
        <dbReference type="SAM" id="MobiDB-lite"/>
    </source>
</evidence>
<evidence type="ECO:0000313" key="2">
    <source>
        <dbReference type="EMBL" id="GGL44241.1"/>
    </source>
</evidence>
<organism evidence="2 3">
    <name type="scientific">Nocardia jinanensis</name>
    <dbReference type="NCBI Taxonomy" id="382504"/>
    <lineage>
        <taxon>Bacteria</taxon>
        <taxon>Bacillati</taxon>
        <taxon>Actinomycetota</taxon>
        <taxon>Actinomycetes</taxon>
        <taxon>Mycobacteriales</taxon>
        <taxon>Nocardiaceae</taxon>
        <taxon>Nocardia</taxon>
    </lineage>
</organism>
<evidence type="ECO:0008006" key="4">
    <source>
        <dbReference type="Google" id="ProtNLM"/>
    </source>
</evidence>
<reference evidence="2" key="2">
    <citation type="submission" date="2020-09" db="EMBL/GenBank/DDBJ databases">
        <authorList>
            <person name="Sun Q."/>
            <person name="Zhou Y."/>
        </authorList>
    </citation>
    <scope>NUCLEOTIDE SEQUENCE</scope>
    <source>
        <strain evidence="2">CGMCC 4.3508</strain>
    </source>
</reference>
<name>A0A917RZ33_9NOCA</name>
<dbReference type="EMBL" id="BMMH01000035">
    <property type="protein sequence ID" value="GGL44241.1"/>
    <property type="molecule type" value="Genomic_DNA"/>
</dbReference>
<dbReference type="Pfam" id="PF16259">
    <property type="entry name" value="DUF4913"/>
    <property type="match status" value="1"/>
</dbReference>
<evidence type="ECO:0000313" key="3">
    <source>
        <dbReference type="Proteomes" id="UP000638263"/>
    </source>
</evidence>